<evidence type="ECO:0000256" key="2">
    <source>
        <dbReference type="ARBA" id="ARBA00009399"/>
    </source>
</evidence>
<keyword evidence="5 6" id="KW-0472">Membrane</keyword>
<name>A0ABY5VDH0_9FIRM</name>
<gene>
    <name evidence="8" type="ORF">NQ502_13530</name>
</gene>
<feature type="transmembrane region" description="Helical" evidence="6">
    <location>
        <begin position="6"/>
        <end position="23"/>
    </location>
</feature>
<feature type="domain" description="GtrA/DPMS transmembrane" evidence="7">
    <location>
        <begin position="4"/>
        <end position="121"/>
    </location>
</feature>
<organism evidence="8 9">
    <name type="scientific">Ruminococcus gauvreauii</name>
    <dbReference type="NCBI Taxonomy" id="438033"/>
    <lineage>
        <taxon>Bacteria</taxon>
        <taxon>Bacillati</taxon>
        <taxon>Bacillota</taxon>
        <taxon>Clostridia</taxon>
        <taxon>Eubacteriales</taxon>
        <taxon>Oscillospiraceae</taxon>
        <taxon>Ruminococcus</taxon>
    </lineage>
</organism>
<evidence type="ECO:0000313" key="8">
    <source>
        <dbReference type="EMBL" id="UWP58399.1"/>
    </source>
</evidence>
<dbReference type="PANTHER" id="PTHR38459:SF5">
    <property type="entry name" value="CELL WALL TEICHOIC ACID GLYCOSYLATION PROTEIN GTCA"/>
    <property type="match status" value="1"/>
</dbReference>
<dbReference type="InterPro" id="IPR051401">
    <property type="entry name" value="GtrA_CellWall_Glycosyl"/>
</dbReference>
<dbReference type="EMBL" id="CP102290">
    <property type="protein sequence ID" value="UWP58399.1"/>
    <property type="molecule type" value="Genomic_DNA"/>
</dbReference>
<dbReference type="Proteomes" id="UP001060164">
    <property type="component" value="Chromosome"/>
</dbReference>
<evidence type="ECO:0000313" key="9">
    <source>
        <dbReference type="Proteomes" id="UP001060164"/>
    </source>
</evidence>
<evidence type="ECO:0000256" key="5">
    <source>
        <dbReference type="ARBA" id="ARBA00023136"/>
    </source>
</evidence>
<keyword evidence="4 6" id="KW-1133">Transmembrane helix</keyword>
<evidence type="ECO:0000256" key="6">
    <source>
        <dbReference type="SAM" id="Phobius"/>
    </source>
</evidence>
<evidence type="ECO:0000256" key="3">
    <source>
        <dbReference type="ARBA" id="ARBA00022692"/>
    </source>
</evidence>
<dbReference type="Pfam" id="PF04138">
    <property type="entry name" value="GtrA_DPMS_TM"/>
    <property type="match status" value="1"/>
</dbReference>
<evidence type="ECO:0000256" key="1">
    <source>
        <dbReference type="ARBA" id="ARBA00004141"/>
    </source>
</evidence>
<feature type="transmembrane region" description="Helical" evidence="6">
    <location>
        <begin position="30"/>
        <end position="48"/>
    </location>
</feature>
<comment type="similarity">
    <text evidence="2">Belongs to the GtrA family.</text>
</comment>
<keyword evidence="9" id="KW-1185">Reference proteome</keyword>
<dbReference type="InterPro" id="IPR007267">
    <property type="entry name" value="GtrA_DPMS_TM"/>
</dbReference>
<keyword evidence="3 6" id="KW-0812">Transmembrane</keyword>
<dbReference type="RefSeq" id="WP_242830253.1">
    <property type="nucleotide sequence ID" value="NZ_CABLBR010000008.1"/>
</dbReference>
<protein>
    <submittedName>
        <fullName evidence="8">GtrA family protein</fullName>
    </submittedName>
</protein>
<evidence type="ECO:0000256" key="4">
    <source>
        <dbReference type="ARBA" id="ARBA00022989"/>
    </source>
</evidence>
<evidence type="ECO:0000259" key="7">
    <source>
        <dbReference type="Pfam" id="PF04138"/>
    </source>
</evidence>
<proteinExistence type="inferred from homology"/>
<feature type="transmembrane region" description="Helical" evidence="6">
    <location>
        <begin position="102"/>
        <end position="121"/>
    </location>
</feature>
<reference evidence="8" key="1">
    <citation type="journal article" date="2022" name="Cell">
        <title>Design, construction, and in vivo augmentation of a complex gut microbiome.</title>
        <authorList>
            <person name="Cheng A.G."/>
            <person name="Ho P.Y."/>
            <person name="Aranda-Diaz A."/>
            <person name="Jain S."/>
            <person name="Yu F.B."/>
            <person name="Meng X."/>
            <person name="Wang M."/>
            <person name="Iakiviak M."/>
            <person name="Nagashima K."/>
            <person name="Zhao A."/>
            <person name="Murugkar P."/>
            <person name="Patil A."/>
            <person name="Atabakhsh K."/>
            <person name="Weakley A."/>
            <person name="Yan J."/>
            <person name="Brumbaugh A.R."/>
            <person name="Higginbottom S."/>
            <person name="Dimas A."/>
            <person name="Shiver A.L."/>
            <person name="Deutschbauer A."/>
            <person name="Neff N."/>
            <person name="Sonnenburg J.L."/>
            <person name="Huang K.C."/>
            <person name="Fischbach M.A."/>
        </authorList>
    </citation>
    <scope>NUCLEOTIDE SEQUENCE</scope>
    <source>
        <strain evidence="8">DSM 19829</strain>
    </source>
</reference>
<comment type="subcellular location">
    <subcellularLocation>
        <location evidence="1">Membrane</location>
        <topology evidence="1">Multi-pass membrane protein</topology>
    </subcellularLocation>
</comment>
<dbReference type="PANTHER" id="PTHR38459">
    <property type="entry name" value="PROPHAGE BACTOPRENOL-LINKED GLUCOSE TRANSLOCASE HOMOLOG"/>
    <property type="match status" value="1"/>
</dbReference>
<feature type="transmembrane region" description="Helical" evidence="6">
    <location>
        <begin position="68"/>
        <end position="90"/>
    </location>
</feature>
<accession>A0ABY5VDH0</accession>
<sequence length="131" mass="14776">MISYLFFGVCTTAVNIIVYYLCARMLKMGTAGSTAAAWAAAVLFAYITNKLFVFESRSFEKSLMIRELASFFTCRLLTGVLDLAVMYICVERFGWNDMIMKVISNALVIVINYVASKLLIFKKSVEDQNCE</sequence>